<reference evidence="2" key="1">
    <citation type="submission" date="2013-12" db="EMBL/GenBank/DDBJ databases">
        <title>The Genome Sequence of Aphanomyces astaci APO3.</title>
        <authorList>
            <consortium name="The Broad Institute Genomics Platform"/>
            <person name="Russ C."/>
            <person name="Tyler B."/>
            <person name="van West P."/>
            <person name="Dieguez-Uribeondo J."/>
            <person name="Young S.K."/>
            <person name="Zeng Q."/>
            <person name="Gargeya S."/>
            <person name="Fitzgerald M."/>
            <person name="Abouelleil A."/>
            <person name="Alvarado L."/>
            <person name="Chapman S.B."/>
            <person name="Gainer-Dewar J."/>
            <person name="Goldberg J."/>
            <person name="Griggs A."/>
            <person name="Gujja S."/>
            <person name="Hansen M."/>
            <person name="Howarth C."/>
            <person name="Imamovic A."/>
            <person name="Ireland A."/>
            <person name="Larimer J."/>
            <person name="McCowan C."/>
            <person name="Murphy C."/>
            <person name="Pearson M."/>
            <person name="Poon T.W."/>
            <person name="Priest M."/>
            <person name="Roberts A."/>
            <person name="Saif S."/>
            <person name="Shea T."/>
            <person name="Sykes S."/>
            <person name="Wortman J."/>
            <person name="Nusbaum C."/>
            <person name="Birren B."/>
        </authorList>
    </citation>
    <scope>NUCLEOTIDE SEQUENCE [LARGE SCALE GENOMIC DNA]</scope>
    <source>
        <strain evidence="2">APO3</strain>
    </source>
</reference>
<dbReference type="Pfam" id="PF24964">
    <property type="entry name" value="DUF7769"/>
    <property type="match status" value="1"/>
</dbReference>
<dbReference type="RefSeq" id="XP_009823095.1">
    <property type="nucleotide sequence ID" value="XM_009824793.1"/>
</dbReference>
<dbReference type="InterPro" id="IPR036397">
    <property type="entry name" value="RNaseH_sf"/>
</dbReference>
<proteinExistence type="predicted"/>
<dbReference type="VEuPathDB" id="FungiDB:H257_01537"/>
<gene>
    <name evidence="2" type="ORF">H257_01537</name>
</gene>
<sequence>MRRATTKHDIPNDQRLSLYHELLQHKENGRLPYGKGKELMQQYGLSKQTLSKIWKAGQESKARTGLANVANKKKGRCGRPRRRSIKDLEVAIKAVPPHLRLTLRSLAVSSGIAPTTLWRLLQSKKLRPDRVVFARSFLRQCRDGMMWHDMMDRVHIDEKWFYVTMVKRRYYLWHDEDLPVRKCSSKRHIIKVMFLTAVARPRYDHGSKTMWDGKIGMWPFVSEVPAQRTSKNRPRGTMVTAPITVTKPVYRDFLVNKVVPRIKQVWPGRRDVPVYIQQDNAHVQVDDVAVATAGTTGGWRIQLVAQPAMSPDFNVLDLGFFNSIQALQHRQVVTCIDDLVAAVHAAFDELDLRTLDKAFVTLQKVMEESLKVGGDNTYKLPHLHKDKLARQGLLTSQLACDPDVAGAIEAMNSRMDFEPLPAHTYRHYMPPRSPRRTGDASVAVRDLADVRKHLSFAHRRTAYETLLSVAVDGVLPRGALTELAQMFRCHPQTISRLWTQARLSLRGGHCAADVASKTKGNSGRHALRTSDEIEAAIRNVPQMQRQTLRSLSAACGIPMTTIFSHMKKNPRSKARSNYVKPHLTPANIEERLKFAMSFVRPLPSGRHLFNDMHDYVHVDEKWFYLTKVKRRYYVYDDEEVAARAVKSKRFITKVMFLAAVARPRYDPHGKKEWDGKVGVWPFVQVTPAQRGSKNRSKGAMKSFVHMEFVALEWLTNPRTAPISTC</sequence>
<dbReference type="GO" id="GO:0003676">
    <property type="term" value="F:nucleic acid binding"/>
    <property type="evidence" value="ECO:0007669"/>
    <property type="project" value="InterPro"/>
</dbReference>
<protein>
    <recommendedName>
        <fullName evidence="1">DUF7769 domain-containing protein</fullName>
    </recommendedName>
</protein>
<evidence type="ECO:0000259" key="1">
    <source>
        <dbReference type="Pfam" id="PF24964"/>
    </source>
</evidence>
<dbReference type="AlphaFoldDB" id="W4H8J1"/>
<organism evidence="2">
    <name type="scientific">Aphanomyces astaci</name>
    <name type="common">Crayfish plague agent</name>
    <dbReference type="NCBI Taxonomy" id="112090"/>
    <lineage>
        <taxon>Eukaryota</taxon>
        <taxon>Sar</taxon>
        <taxon>Stramenopiles</taxon>
        <taxon>Oomycota</taxon>
        <taxon>Saprolegniomycetes</taxon>
        <taxon>Saprolegniales</taxon>
        <taxon>Verrucalvaceae</taxon>
        <taxon>Aphanomyces</taxon>
    </lineage>
</organism>
<dbReference type="GeneID" id="20803533"/>
<feature type="domain" description="DUF7769" evidence="1">
    <location>
        <begin position="455"/>
        <end position="505"/>
    </location>
</feature>
<dbReference type="STRING" id="112090.W4H8J1"/>
<dbReference type="PANTHER" id="PTHR47169:SF2">
    <property type="entry name" value="OS01G0541250 PROTEIN"/>
    <property type="match status" value="1"/>
</dbReference>
<dbReference type="Gene3D" id="3.30.420.10">
    <property type="entry name" value="Ribonuclease H-like superfamily/Ribonuclease H"/>
    <property type="match status" value="2"/>
</dbReference>
<dbReference type="EMBL" id="KI913115">
    <property type="protein sequence ID" value="ETV88232.1"/>
    <property type="molecule type" value="Genomic_DNA"/>
</dbReference>
<evidence type="ECO:0000313" key="2">
    <source>
        <dbReference type="EMBL" id="ETV88232.1"/>
    </source>
</evidence>
<dbReference type="OrthoDB" id="123968at2759"/>
<dbReference type="InterPro" id="IPR056671">
    <property type="entry name" value="DUF7769"/>
</dbReference>
<dbReference type="PANTHER" id="PTHR47169">
    <property type="entry name" value="OS01G0541250 PROTEIN"/>
    <property type="match status" value="1"/>
</dbReference>
<name>W4H8J1_APHAT</name>
<accession>W4H8J1</accession>